<organism evidence="2 3">
    <name type="scientific">Cuneatibacter caecimuris</name>
    <dbReference type="NCBI Taxonomy" id="1796618"/>
    <lineage>
        <taxon>Bacteria</taxon>
        <taxon>Bacillati</taxon>
        <taxon>Bacillota</taxon>
        <taxon>Clostridia</taxon>
        <taxon>Lachnospirales</taxon>
        <taxon>Lachnospiraceae</taxon>
        <taxon>Cuneatibacter</taxon>
    </lineage>
</organism>
<dbReference type="RefSeq" id="WP_130433783.1">
    <property type="nucleotide sequence ID" value="NZ_SGXF01000001.1"/>
</dbReference>
<feature type="transmembrane region" description="Helical" evidence="1">
    <location>
        <begin position="76"/>
        <end position="109"/>
    </location>
</feature>
<proteinExistence type="predicted"/>
<evidence type="ECO:0000313" key="2">
    <source>
        <dbReference type="EMBL" id="RZT02969.1"/>
    </source>
</evidence>
<reference evidence="2 3" key="1">
    <citation type="submission" date="2019-02" db="EMBL/GenBank/DDBJ databases">
        <title>Genomic Encyclopedia of Type Strains, Phase IV (KMG-IV): sequencing the most valuable type-strain genomes for metagenomic binning, comparative biology and taxonomic classification.</title>
        <authorList>
            <person name="Goeker M."/>
        </authorList>
    </citation>
    <scope>NUCLEOTIDE SEQUENCE [LARGE SCALE GENOMIC DNA]</scope>
    <source>
        <strain evidence="2 3">DSM 29486</strain>
    </source>
</reference>
<evidence type="ECO:0000256" key="1">
    <source>
        <dbReference type="SAM" id="Phobius"/>
    </source>
</evidence>
<comment type="caution">
    <text evidence="2">The sequence shown here is derived from an EMBL/GenBank/DDBJ whole genome shotgun (WGS) entry which is preliminary data.</text>
</comment>
<protein>
    <recommendedName>
        <fullName evidence="4">YcxB-like protein</fullName>
    </recommendedName>
</protein>
<sequence>MTRKKKYSVKITKQVREAEWGIPIFSAVMQRKVKEIFRSLRFQFLSMKVIILGIVGMVLSIAEIIFFLLYKKDSWIYWVPFFLAILLMFLVIKRIIVPLLLMFLMAYFICKSRQVEEIEFFEDCVSVFIDEQELENYLYENLDKVRILPKETWLIFRKHKVLLLPEYSIVKDQQNILNYLQGRRPEATFYYGDKIVD</sequence>
<dbReference type="EMBL" id="SGXF01000001">
    <property type="protein sequence ID" value="RZT02969.1"/>
    <property type="molecule type" value="Genomic_DNA"/>
</dbReference>
<keyword evidence="1" id="KW-0812">Transmembrane</keyword>
<evidence type="ECO:0008006" key="4">
    <source>
        <dbReference type="Google" id="ProtNLM"/>
    </source>
</evidence>
<keyword evidence="1" id="KW-1133">Transmembrane helix</keyword>
<dbReference type="Proteomes" id="UP000292927">
    <property type="component" value="Unassembled WGS sequence"/>
</dbReference>
<accession>A0A4Q7PPM2</accession>
<keyword evidence="1" id="KW-0472">Membrane</keyword>
<name>A0A4Q7PPM2_9FIRM</name>
<dbReference type="AlphaFoldDB" id="A0A4Q7PPM2"/>
<evidence type="ECO:0000313" key="3">
    <source>
        <dbReference type="Proteomes" id="UP000292927"/>
    </source>
</evidence>
<feature type="transmembrane region" description="Helical" evidence="1">
    <location>
        <begin position="49"/>
        <end position="70"/>
    </location>
</feature>
<keyword evidence="3" id="KW-1185">Reference proteome</keyword>
<gene>
    <name evidence="2" type="ORF">EV209_1102</name>
</gene>